<evidence type="ECO:0000256" key="4">
    <source>
        <dbReference type="ARBA" id="ARBA00022801"/>
    </source>
</evidence>
<dbReference type="InterPro" id="IPR045121">
    <property type="entry name" value="CoAse"/>
</dbReference>
<dbReference type="InterPro" id="IPR000086">
    <property type="entry name" value="NUDIX_hydrolase_dom"/>
</dbReference>
<dbReference type="InterPro" id="IPR015797">
    <property type="entry name" value="NUDIX_hydrolase-like_dom_sf"/>
</dbReference>
<sequence>MSALFDTLAHRLTAGMAGPAPDLYPDPRTDTIEHFTPAAVLVALTERRAPGVLLLHRPSSMRAHPGQVAFPGGRIDPGETPIEAALREADEELGIDPSAVRVVGTGDLYRTGSGYEITPVIGVVPPDLAITPNPAEVAKWFEAPADFVLDPANQQRRSMEWEGAMRHYVEIRWQDHRIWGVTGAIITNLTQRLGWPLSQDDTE</sequence>
<feature type="domain" description="Nudix hydrolase" evidence="8">
    <location>
        <begin position="34"/>
        <end position="164"/>
    </location>
</feature>
<gene>
    <name evidence="9" type="ORF">MTR62_00635</name>
</gene>
<protein>
    <submittedName>
        <fullName evidence="9">CoA pyrophosphatase</fullName>
    </submittedName>
</protein>
<dbReference type="PROSITE" id="PS51462">
    <property type="entry name" value="NUDIX"/>
    <property type="match status" value="1"/>
</dbReference>
<evidence type="ECO:0000256" key="6">
    <source>
        <dbReference type="ARBA" id="ARBA00023211"/>
    </source>
</evidence>
<dbReference type="Proteomes" id="UP001162881">
    <property type="component" value="Unassembled WGS sequence"/>
</dbReference>
<dbReference type="PANTHER" id="PTHR12992:SF11">
    <property type="entry name" value="MITOCHONDRIAL COENZYME A DIPHOSPHATASE NUDT8"/>
    <property type="match status" value="1"/>
</dbReference>
<comment type="cofactor">
    <cofactor evidence="2">
        <name>Mg(2+)</name>
        <dbReference type="ChEBI" id="CHEBI:18420"/>
    </cofactor>
</comment>
<keyword evidence="4 7" id="KW-0378">Hydrolase</keyword>
<dbReference type="PRINTS" id="PR00502">
    <property type="entry name" value="NUDIXFAMILY"/>
</dbReference>
<dbReference type="InterPro" id="IPR020084">
    <property type="entry name" value="NUDIX_hydrolase_CS"/>
</dbReference>
<dbReference type="PANTHER" id="PTHR12992">
    <property type="entry name" value="NUDIX HYDROLASE"/>
    <property type="match status" value="1"/>
</dbReference>
<keyword evidence="5" id="KW-0460">Magnesium</keyword>
<evidence type="ECO:0000256" key="1">
    <source>
        <dbReference type="ARBA" id="ARBA00001936"/>
    </source>
</evidence>
<keyword evidence="6" id="KW-0464">Manganese</keyword>
<name>A0ABT0B823_9SPHN</name>
<evidence type="ECO:0000313" key="9">
    <source>
        <dbReference type="EMBL" id="MCJ2181222.1"/>
    </source>
</evidence>
<proteinExistence type="inferred from homology"/>
<evidence type="ECO:0000259" key="8">
    <source>
        <dbReference type="PROSITE" id="PS51462"/>
    </source>
</evidence>
<dbReference type="Gene3D" id="3.90.79.10">
    <property type="entry name" value="Nucleoside Triphosphate Pyrophosphohydrolase"/>
    <property type="match status" value="1"/>
</dbReference>
<comment type="similarity">
    <text evidence="7">Belongs to the Nudix hydrolase family.</text>
</comment>
<keyword evidence="3" id="KW-0479">Metal-binding</keyword>
<organism evidence="9 10">
    <name type="scientific">Novosphingobium organovorum</name>
    <dbReference type="NCBI Taxonomy" id="2930092"/>
    <lineage>
        <taxon>Bacteria</taxon>
        <taxon>Pseudomonadati</taxon>
        <taxon>Pseudomonadota</taxon>
        <taxon>Alphaproteobacteria</taxon>
        <taxon>Sphingomonadales</taxon>
        <taxon>Sphingomonadaceae</taxon>
        <taxon>Novosphingobium</taxon>
    </lineage>
</organism>
<evidence type="ECO:0000256" key="5">
    <source>
        <dbReference type="ARBA" id="ARBA00022842"/>
    </source>
</evidence>
<evidence type="ECO:0000256" key="3">
    <source>
        <dbReference type="ARBA" id="ARBA00022723"/>
    </source>
</evidence>
<dbReference type="EMBL" id="JALHLF010000001">
    <property type="protein sequence ID" value="MCJ2181222.1"/>
    <property type="molecule type" value="Genomic_DNA"/>
</dbReference>
<accession>A0ABT0B823</accession>
<dbReference type="InterPro" id="IPR020476">
    <property type="entry name" value="Nudix_hydrolase"/>
</dbReference>
<reference evidence="9" key="1">
    <citation type="submission" date="2022-03" db="EMBL/GenBank/DDBJ databases">
        <title>Identification of a novel bacterium isolated from mangrove sediments.</title>
        <authorList>
            <person name="Pan X."/>
        </authorList>
    </citation>
    <scope>NUCLEOTIDE SEQUENCE</scope>
    <source>
        <strain evidence="9">B1949</strain>
    </source>
</reference>
<dbReference type="Pfam" id="PF00293">
    <property type="entry name" value="NUDIX"/>
    <property type="match status" value="1"/>
</dbReference>
<dbReference type="RefSeq" id="WP_244016299.1">
    <property type="nucleotide sequence ID" value="NZ_JALHLF010000001.1"/>
</dbReference>
<dbReference type="SUPFAM" id="SSF55811">
    <property type="entry name" value="Nudix"/>
    <property type="match status" value="1"/>
</dbReference>
<comment type="caution">
    <text evidence="9">The sequence shown here is derived from an EMBL/GenBank/DDBJ whole genome shotgun (WGS) entry which is preliminary data.</text>
</comment>
<dbReference type="NCBIfam" id="NF007980">
    <property type="entry name" value="PRK10707.1"/>
    <property type="match status" value="1"/>
</dbReference>
<keyword evidence="10" id="KW-1185">Reference proteome</keyword>
<comment type="cofactor">
    <cofactor evidence="1">
        <name>Mn(2+)</name>
        <dbReference type="ChEBI" id="CHEBI:29035"/>
    </cofactor>
</comment>
<dbReference type="CDD" id="cd03426">
    <property type="entry name" value="NUDIX_CoAse_Nudt7"/>
    <property type="match status" value="1"/>
</dbReference>
<dbReference type="PROSITE" id="PS00893">
    <property type="entry name" value="NUDIX_BOX"/>
    <property type="match status" value="1"/>
</dbReference>
<evidence type="ECO:0000313" key="10">
    <source>
        <dbReference type="Proteomes" id="UP001162881"/>
    </source>
</evidence>
<evidence type="ECO:0000256" key="7">
    <source>
        <dbReference type="RuleBase" id="RU003476"/>
    </source>
</evidence>
<evidence type="ECO:0000256" key="2">
    <source>
        <dbReference type="ARBA" id="ARBA00001946"/>
    </source>
</evidence>